<feature type="non-terminal residue" evidence="4">
    <location>
        <position position="163"/>
    </location>
</feature>
<keyword evidence="1" id="KW-0677">Repeat</keyword>
<feature type="non-terminal residue" evidence="4">
    <location>
        <position position="1"/>
    </location>
</feature>
<dbReference type="PROSITE" id="PS50297">
    <property type="entry name" value="ANK_REP_REGION"/>
    <property type="match status" value="2"/>
</dbReference>
<evidence type="ECO:0000256" key="3">
    <source>
        <dbReference type="PROSITE-ProRule" id="PRU00023"/>
    </source>
</evidence>
<dbReference type="Pfam" id="PF12796">
    <property type="entry name" value="Ank_2"/>
    <property type="match status" value="1"/>
</dbReference>
<dbReference type="GO" id="GO:0000502">
    <property type="term" value="C:proteasome complex"/>
    <property type="evidence" value="ECO:0007669"/>
    <property type="project" value="UniProtKB-KW"/>
</dbReference>
<evidence type="ECO:0000256" key="2">
    <source>
        <dbReference type="ARBA" id="ARBA00023043"/>
    </source>
</evidence>
<keyword evidence="2 3" id="KW-0040">ANK repeat</keyword>
<protein>
    <submittedName>
        <fullName evidence="4">26S proteasome non-ATPase regulatory subunit 10</fullName>
    </submittedName>
</protein>
<sequence length="163" mass="17367">EEEEEEREEGKAWWAESLDSAGRTPLHVAAAHGHLEAARFCLSRCDPDRGDAQGWTPLHHAAAGGFLEVARLLLERCSYATKYVLTADGRKTPFDLAVDAQENARLLDLLRLGDLLHRAAAVGDAGGVRSCLGRGAAVDGRDQNGWTALHRAAFKGRGGGAGG</sequence>
<name>A0A1D1Y477_9ARAE</name>
<feature type="repeat" description="ANK" evidence="3">
    <location>
        <begin position="53"/>
        <end position="76"/>
    </location>
</feature>
<evidence type="ECO:0000256" key="1">
    <source>
        <dbReference type="ARBA" id="ARBA00022737"/>
    </source>
</evidence>
<dbReference type="SMART" id="SM00248">
    <property type="entry name" value="ANK"/>
    <property type="match status" value="2"/>
</dbReference>
<organism evidence="4">
    <name type="scientific">Anthurium amnicola</name>
    <dbReference type="NCBI Taxonomy" id="1678845"/>
    <lineage>
        <taxon>Eukaryota</taxon>
        <taxon>Viridiplantae</taxon>
        <taxon>Streptophyta</taxon>
        <taxon>Embryophyta</taxon>
        <taxon>Tracheophyta</taxon>
        <taxon>Spermatophyta</taxon>
        <taxon>Magnoliopsida</taxon>
        <taxon>Liliopsida</taxon>
        <taxon>Araceae</taxon>
        <taxon>Pothoideae</taxon>
        <taxon>Potheae</taxon>
        <taxon>Anthurium</taxon>
    </lineage>
</organism>
<dbReference type="PROSITE" id="PS50088">
    <property type="entry name" value="ANK_REPEAT"/>
    <property type="match status" value="2"/>
</dbReference>
<feature type="repeat" description="ANK" evidence="3">
    <location>
        <begin position="21"/>
        <end position="44"/>
    </location>
</feature>
<keyword evidence="4" id="KW-0647">Proteasome</keyword>
<gene>
    <name evidence="4" type="primary">psmD10_1</name>
    <name evidence="4" type="ORF">g.28994</name>
</gene>
<dbReference type="SUPFAM" id="SSF48403">
    <property type="entry name" value="Ankyrin repeat"/>
    <property type="match status" value="1"/>
</dbReference>
<dbReference type="PANTHER" id="PTHR24171">
    <property type="entry name" value="ANKYRIN REPEAT DOMAIN-CONTAINING PROTEIN 39-RELATED"/>
    <property type="match status" value="1"/>
</dbReference>
<evidence type="ECO:0000313" key="4">
    <source>
        <dbReference type="EMBL" id="JAT49452.1"/>
    </source>
</evidence>
<dbReference type="Pfam" id="PF13637">
    <property type="entry name" value="Ank_4"/>
    <property type="match status" value="1"/>
</dbReference>
<dbReference type="EMBL" id="GDJX01018484">
    <property type="protein sequence ID" value="JAT49452.1"/>
    <property type="molecule type" value="Transcribed_RNA"/>
</dbReference>
<dbReference type="InterPro" id="IPR036770">
    <property type="entry name" value="Ankyrin_rpt-contain_sf"/>
</dbReference>
<proteinExistence type="predicted"/>
<reference evidence="4" key="1">
    <citation type="submission" date="2015-07" db="EMBL/GenBank/DDBJ databases">
        <title>Transcriptome Assembly of Anthurium amnicola.</title>
        <authorList>
            <person name="Suzuki J."/>
        </authorList>
    </citation>
    <scope>NUCLEOTIDE SEQUENCE</scope>
</reference>
<dbReference type="InterPro" id="IPR002110">
    <property type="entry name" value="Ankyrin_rpt"/>
</dbReference>
<dbReference type="Gene3D" id="1.25.40.20">
    <property type="entry name" value="Ankyrin repeat-containing domain"/>
    <property type="match status" value="2"/>
</dbReference>
<dbReference type="AlphaFoldDB" id="A0A1D1Y477"/>
<accession>A0A1D1Y477</accession>